<name>A0A0G4PB36_PENC3</name>
<dbReference type="AlphaFoldDB" id="A0A0G4PB36"/>
<dbReference type="EMBL" id="HG793142">
    <property type="protein sequence ID" value="CRL23526.1"/>
    <property type="molecule type" value="Genomic_DNA"/>
</dbReference>
<accession>A0A0G4PB36</accession>
<keyword evidence="2" id="KW-1185">Reference proteome</keyword>
<reference evidence="1 2" key="1">
    <citation type="journal article" date="2014" name="Nat. Commun.">
        <title>Multiple recent horizontal transfers of a large genomic region in cheese making fungi.</title>
        <authorList>
            <person name="Cheeseman K."/>
            <person name="Ropars J."/>
            <person name="Renault P."/>
            <person name="Dupont J."/>
            <person name="Gouzy J."/>
            <person name="Branca A."/>
            <person name="Abraham A.L."/>
            <person name="Ceppi M."/>
            <person name="Conseiller E."/>
            <person name="Debuchy R."/>
            <person name="Malagnac F."/>
            <person name="Goarin A."/>
            <person name="Silar P."/>
            <person name="Lacoste S."/>
            <person name="Sallet E."/>
            <person name="Bensimon A."/>
            <person name="Giraud T."/>
            <person name="Brygoo Y."/>
        </authorList>
    </citation>
    <scope>NUCLEOTIDE SEQUENCE [LARGE SCALE GENOMIC DNA]</scope>
    <source>
        <strain evidence="2">FM 013</strain>
    </source>
</reference>
<sequence length="153" mass="16942">MVHFGNYTGVPIAPTAEGIGDEPIDIATMHVVFMVSVYTLEHSARLRRGQKVWVQSTSRGQAAIELASYSTGTSRRGWISPVRPVTMSGISQLHQTLLSFFKGTHISKLVVSFQKHDSLTRSVPAALAVTFHWWAQRVGSVSRAVDVRPWLEI</sequence>
<protein>
    <submittedName>
        <fullName evidence="1">Str. FM013</fullName>
    </submittedName>
</protein>
<proteinExistence type="predicted"/>
<organism evidence="1 2">
    <name type="scientific">Penicillium camemberti (strain FM 013)</name>
    <dbReference type="NCBI Taxonomy" id="1429867"/>
    <lineage>
        <taxon>Eukaryota</taxon>
        <taxon>Fungi</taxon>
        <taxon>Dikarya</taxon>
        <taxon>Ascomycota</taxon>
        <taxon>Pezizomycotina</taxon>
        <taxon>Eurotiomycetes</taxon>
        <taxon>Eurotiomycetidae</taxon>
        <taxon>Eurotiales</taxon>
        <taxon>Aspergillaceae</taxon>
        <taxon>Penicillium</taxon>
    </lineage>
</organism>
<dbReference type="Proteomes" id="UP000053732">
    <property type="component" value="Unassembled WGS sequence"/>
</dbReference>
<gene>
    <name evidence="1" type="ORF">PCAMFM013_S009g000466</name>
</gene>
<evidence type="ECO:0000313" key="2">
    <source>
        <dbReference type="Proteomes" id="UP000053732"/>
    </source>
</evidence>
<evidence type="ECO:0000313" key="1">
    <source>
        <dbReference type="EMBL" id="CRL23526.1"/>
    </source>
</evidence>